<keyword evidence="2" id="KW-0614">Plasmid</keyword>
<sequence length="387" mass="45201">MQKENYNKYDKKTKSPKYNFQQEQEFNQAMQQEEQSNNDTNKNEIDLMEIEKEFAEELRKANGLLNDEFGYRKTREILQKVFERDKCPGFLLLLSHYQQKNGIDISEENRVSFLVREATRIEDVEMLECIAKLLEAIGNTTFVLRGKKINTLYLVPIETIYEIVNESLKLLKSNNENDELIEVLAYIRGLILNIKAGEVCVEDSAICTIQRIENYARKIYHKCFFLDNYQIPQTTQTQIDENQKAVIPDVEEAEETQQLQQLQPDLVELEEIKKEIEEKIENAKKELEQNIAQISTKIENINIQPTSQTAPQQPQQTTQQIDVRLIENAVKDVVASVIQQAVQQLDNKIALIQENLEEVKKTIKDYIEEEEELLSKYQRNDDDGDEE</sequence>
<dbReference type="Proteomes" id="UP000272781">
    <property type="component" value="Unassembled WGS sequence"/>
</dbReference>
<evidence type="ECO:0000313" key="2">
    <source>
        <dbReference type="EMBL" id="QDD68144.1"/>
    </source>
</evidence>
<evidence type="ECO:0000313" key="5">
    <source>
        <dbReference type="Proteomes" id="UP000298805"/>
    </source>
</evidence>
<dbReference type="EMBL" id="RJVK01000006">
    <property type="protein sequence ID" value="ROR38762.1"/>
    <property type="molecule type" value="Genomic_DNA"/>
</dbReference>
<evidence type="ECO:0000256" key="1">
    <source>
        <dbReference type="SAM" id="Coils"/>
    </source>
</evidence>
<dbReference type="RefSeq" id="WP_123353348.1">
    <property type="nucleotide sequence ID" value="NZ_CP040940.1"/>
</dbReference>
<reference evidence="3 4" key="1">
    <citation type="submission" date="2018-11" db="EMBL/GenBank/DDBJ databases">
        <title>Genomic Encyclopedia of Type Strains, Phase IV (KMG-IV): sequencing the most valuable type-strain genomes for metagenomic binning, comparative biology and taxonomic classification.</title>
        <authorList>
            <person name="Goeker M."/>
        </authorList>
    </citation>
    <scope>NUCLEOTIDE SEQUENCE [LARGE SCALE GENOMIC DNA]</scope>
    <source>
        <strain evidence="3 4">DSM 27783</strain>
    </source>
</reference>
<accession>A0AAJ4RBD5</accession>
<keyword evidence="5" id="KW-1185">Reference proteome</keyword>
<feature type="coiled-coil region" evidence="1">
    <location>
        <begin position="259"/>
        <end position="304"/>
    </location>
</feature>
<feature type="coiled-coil region" evidence="1">
    <location>
        <begin position="342"/>
        <end position="380"/>
    </location>
</feature>
<name>A0AAJ4RBD5_9BACT</name>
<gene>
    <name evidence="2" type="ORF">C6V80_09835</name>
    <name evidence="3" type="ORF">EDC58_1977</name>
</gene>
<proteinExistence type="predicted"/>
<reference evidence="2 5" key="2">
    <citation type="submission" date="2019-06" db="EMBL/GenBank/DDBJ databases">
        <title>A comparative analysis of the Nautiliaceae.</title>
        <authorList>
            <person name="Grosche A."/>
            <person name="Smedile F."/>
            <person name="Vetriani C."/>
        </authorList>
    </citation>
    <scope>NUCLEOTIDE SEQUENCE [LARGE SCALE GENOMIC DNA]</scope>
    <source>
        <strain evidence="2 5">TB6</strain>
        <plasmid evidence="2 5">unnamed1</plasmid>
    </source>
</reference>
<dbReference type="AlphaFoldDB" id="A0AAJ4RBD5"/>
<dbReference type="Proteomes" id="UP000298805">
    <property type="component" value="Plasmid unnamed1"/>
</dbReference>
<organism evidence="3 4">
    <name type="scientific">Caminibacter pacificus</name>
    <dbReference type="NCBI Taxonomy" id="1424653"/>
    <lineage>
        <taxon>Bacteria</taxon>
        <taxon>Pseudomonadati</taxon>
        <taxon>Campylobacterota</taxon>
        <taxon>Epsilonproteobacteria</taxon>
        <taxon>Nautiliales</taxon>
        <taxon>Nautiliaceae</taxon>
        <taxon>Caminibacter</taxon>
    </lineage>
</organism>
<dbReference type="EMBL" id="CP040940">
    <property type="protein sequence ID" value="QDD68144.1"/>
    <property type="molecule type" value="Genomic_DNA"/>
</dbReference>
<evidence type="ECO:0000313" key="3">
    <source>
        <dbReference type="EMBL" id="ROR38762.1"/>
    </source>
</evidence>
<keyword evidence="1" id="KW-0175">Coiled coil</keyword>
<protein>
    <submittedName>
        <fullName evidence="3">Uncharacterized protein</fullName>
    </submittedName>
</protein>
<evidence type="ECO:0000313" key="4">
    <source>
        <dbReference type="Proteomes" id="UP000272781"/>
    </source>
</evidence>
<geneLocation type="plasmid" evidence="2 5">
    <name>unnamed1</name>
</geneLocation>
<feature type="coiled-coil region" evidence="1">
    <location>
        <begin position="38"/>
        <end position="67"/>
    </location>
</feature>